<protein>
    <recommendedName>
        <fullName evidence="3">Mechanosensitive ion channel family protein</fullName>
    </recommendedName>
</protein>
<evidence type="ECO:0000256" key="1">
    <source>
        <dbReference type="SAM" id="Phobius"/>
    </source>
</evidence>
<keyword evidence="1" id="KW-0812">Transmembrane</keyword>
<keyword evidence="1" id="KW-0472">Membrane</keyword>
<organism evidence="2">
    <name type="scientific">Staphylothermus marinus</name>
    <dbReference type="NCBI Taxonomy" id="2280"/>
    <lineage>
        <taxon>Archaea</taxon>
        <taxon>Thermoproteota</taxon>
        <taxon>Thermoprotei</taxon>
        <taxon>Desulfurococcales</taxon>
        <taxon>Desulfurococcaceae</taxon>
        <taxon>Staphylothermus</taxon>
    </lineage>
</organism>
<evidence type="ECO:0008006" key="3">
    <source>
        <dbReference type="Google" id="ProtNLM"/>
    </source>
</evidence>
<gene>
    <name evidence="2" type="ORF">ENU20_02965</name>
</gene>
<accession>A0A7C4JLH7</accession>
<proteinExistence type="predicted"/>
<dbReference type="EMBL" id="DTBP01000018">
    <property type="protein sequence ID" value="HGQ74020.1"/>
    <property type="molecule type" value="Genomic_DNA"/>
</dbReference>
<keyword evidence="1" id="KW-1133">Transmembrane helix</keyword>
<feature type="transmembrane region" description="Helical" evidence="1">
    <location>
        <begin position="6"/>
        <end position="28"/>
    </location>
</feature>
<feature type="transmembrane region" description="Helical" evidence="1">
    <location>
        <begin position="49"/>
        <end position="70"/>
    </location>
</feature>
<sequence>MSIEKFISEYLIPIVVTIIAALTFRFIINNLMLEGLVKKKKISLSSRNLIGRIIDIALSIIITIIILHIVVPHLYIYVYVSIALIIVITLFYHILREFLAYLQLIMRKIPINEYVSVRIPGYLEPITGKLATIDPISSVIQNPRYGTIQILNSVLARSIIRVDRPKIFLIISLRKTEEINTMYDEIQLVVKKLKTTVFRVDEEVFIEEATKDRVKFRITLKPVMINYRQKDLAEVLDEILNQELIRTRDPIVEIQESPM</sequence>
<name>A0A7C4JLH7_STAMA</name>
<comment type="caution">
    <text evidence="2">The sequence shown here is derived from an EMBL/GenBank/DDBJ whole genome shotgun (WGS) entry which is preliminary data.</text>
</comment>
<dbReference type="AlphaFoldDB" id="A0A7C4JLH7"/>
<evidence type="ECO:0000313" key="2">
    <source>
        <dbReference type="EMBL" id="HGQ74020.1"/>
    </source>
</evidence>
<feature type="transmembrane region" description="Helical" evidence="1">
    <location>
        <begin position="76"/>
        <end position="95"/>
    </location>
</feature>
<reference evidence="2" key="1">
    <citation type="journal article" date="2020" name="mSystems">
        <title>Genome- and Community-Level Interaction Insights into Carbon Utilization and Element Cycling Functions of Hydrothermarchaeota in Hydrothermal Sediment.</title>
        <authorList>
            <person name="Zhou Z."/>
            <person name="Liu Y."/>
            <person name="Xu W."/>
            <person name="Pan J."/>
            <person name="Luo Z.H."/>
            <person name="Li M."/>
        </authorList>
    </citation>
    <scope>NUCLEOTIDE SEQUENCE [LARGE SCALE GENOMIC DNA]</scope>
    <source>
        <strain evidence="2">SpSt-648</strain>
    </source>
</reference>